<keyword evidence="2" id="KW-1185">Reference proteome</keyword>
<accession>A0ACB8KJN6</accession>
<sequence>MIKGINFHPDLKQILKQESSHANNLEVLEIYGCDNLINLVPSSTSFQNLTTVAVDFCYGMINILTSSTAKSLVRLKQMKIFHCKMITEIVVDDDEEGDNYAANYEIVFSELKELRLSSLESLTSFCSVNNCAFKFPSLERLVVEDCPNMSIFSGGELSTPNLRKVQLKQWDDEKRWAWKDDLNTTIQYLYQQQRKRGKKRMRSPPK</sequence>
<comment type="caution">
    <text evidence="1">The sequence shown here is derived from an EMBL/GenBank/DDBJ whole genome shotgun (WGS) entry which is preliminary data.</text>
</comment>
<evidence type="ECO:0000313" key="2">
    <source>
        <dbReference type="Proteomes" id="UP000829398"/>
    </source>
</evidence>
<proteinExistence type="predicted"/>
<evidence type="ECO:0000313" key="1">
    <source>
        <dbReference type="EMBL" id="KAH9754657.1"/>
    </source>
</evidence>
<organism evidence="1 2">
    <name type="scientific">Citrus sinensis</name>
    <name type="common">Sweet orange</name>
    <name type="synonym">Citrus aurantium var. sinensis</name>
    <dbReference type="NCBI Taxonomy" id="2711"/>
    <lineage>
        <taxon>Eukaryota</taxon>
        <taxon>Viridiplantae</taxon>
        <taxon>Streptophyta</taxon>
        <taxon>Embryophyta</taxon>
        <taxon>Tracheophyta</taxon>
        <taxon>Spermatophyta</taxon>
        <taxon>Magnoliopsida</taxon>
        <taxon>eudicotyledons</taxon>
        <taxon>Gunneridae</taxon>
        <taxon>Pentapetalae</taxon>
        <taxon>rosids</taxon>
        <taxon>malvids</taxon>
        <taxon>Sapindales</taxon>
        <taxon>Rutaceae</taxon>
        <taxon>Aurantioideae</taxon>
        <taxon>Citrus</taxon>
    </lineage>
</organism>
<name>A0ACB8KJN6_CITSI</name>
<gene>
    <name evidence="1" type="ORF">KPL71_015519</name>
</gene>
<dbReference type="EMBL" id="CM039174">
    <property type="protein sequence ID" value="KAH9754657.1"/>
    <property type="molecule type" value="Genomic_DNA"/>
</dbReference>
<protein>
    <submittedName>
        <fullName evidence="1">Uncharacterized protein</fullName>
    </submittedName>
</protein>
<reference evidence="2" key="1">
    <citation type="journal article" date="2023" name="Hortic. Res.">
        <title>A chromosome-level phased genome enabling allele-level studies in sweet orange: a case study on citrus Huanglongbing tolerance.</title>
        <authorList>
            <person name="Wu B."/>
            <person name="Yu Q."/>
            <person name="Deng Z."/>
            <person name="Duan Y."/>
            <person name="Luo F."/>
            <person name="Gmitter F. Jr."/>
        </authorList>
    </citation>
    <scope>NUCLEOTIDE SEQUENCE [LARGE SCALE GENOMIC DNA]</scope>
    <source>
        <strain evidence="2">cv. Valencia</strain>
    </source>
</reference>
<dbReference type="Proteomes" id="UP000829398">
    <property type="component" value="Chromosome 5"/>
</dbReference>